<evidence type="ECO:0000256" key="4">
    <source>
        <dbReference type="ARBA" id="ARBA00023163"/>
    </source>
</evidence>
<evidence type="ECO:0000259" key="5">
    <source>
        <dbReference type="PROSITE" id="PS50931"/>
    </source>
</evidence>
<dbReference type="PRINTS" id="PR00039">
    <property type="entry name" value="HTHLYSR"/>
</dbReference>
<dbReference type="PANTHER" id="PTHR30419">
    <property type="entry name" value="HTH-TYPE TRANSCRIPTIONAL REGULATOR YBHD"/>
    <property type="match status" value="1"/>
</dbReference>
<dbReference type="Pfam" id="PF00126">
    <property type="entry name" value="HTH_1"/>
    <property type="match status" value="1"/>
</dbReference>
<dbReference type="EMBL" id="WMEY01000001">
    <property type="protein sequence ID" value="MYL61895.1"/>
    <property type="molecule type" value="Genomic_DNA"/>
</dbReference>
<dbReference type="InterPro" id="IPR036388">
    <property type="entry name" value="WH-like_DNA-bd_sf"/>
</dbReference>
<evidence type="ECO:0000313" key="6">
    <source>
        <dbReference type="EMBL" id="MYL61895.1"/>
    </source>
</evidence>
<dbReference type="PANTHER" id="PTHR30419:SF8">
    <property type="entry name" value="NITROGEN ASSIMILATION TRANSCRIPTIONAL ACTIVATOR-RELATED"/>
    <property type="match status" value="1"/>
</dbReference>
<evidence type="ECO:0000256" key="3">
    <source>
        <dbReference type="ARBA" id="ARBA00023125"/>
    </source>
</evidence>
<accession>A0A845EVP0</accession>
<dbReference type="Gene3D" id="1.10.10.10">
    <property type="entry name" value="Winged helix-like DNA-binding domain superfamily/Winged helix DNA-binding domain"/>
    <property type="match status" value="1"/>
</dbReference>
<dbReference type="Pfam" id="PF03466">
    <property type="entry name" value="LysR_substrate"/>
    <property type="match status" value="1"/>
</dbReference>
<dbReference type="InterPro" id="IPR036390">
    <property type="entry name" value="WH_DNA-bd_sf"/>
</dbReference>
<dbReference type="AlphaFoldDB" id="A0A845EVP0"/>
<dbReference type="InterPro" id="IPR050950">
    <property type="entry name" value="HTH-type_LysR_regulators"/>
</dbReference>
<name>A0A845EVP0_9BACL</name>
<dbReference type="InterPro" id="IPR000847">
    <property type="entry name" value="LysR_HTH_N"/>
</dbReference>
<sequence>MDIKQLAYFVEVAKQKSFTKASHSLYISQPTLSKMVKSLETELDVELLDRSARSSELTDAGKIVYLQGEKILNMVDDLSSHLYDMMNLKKGHIKVGLPPLIGALYFPSILKGFQELYPDITIELMEHGANIAQQKILDGELDFAVGLLPVDEIKFETLPFKREELMLFVHSSHPFAEKNSVSISELRNERIILFSEDFMLHDQMIEQCRYAGFEPHISYVSSQWDFISDMVSHNLGVTFFPKSILTKINQNNVVSIPLVNPEIPWDLGIILRKEKYISYASRAFINYIKSAI</sequence>
<protein>
    <submittedName>
        <fullName evidence="6">LysR family transcriptional regulator</fullName>
    </submittedName>
</protein>
<dbReference type="Proteomes" id="UP000447833">
    <property type="component" value="Unassembled WGS sequence"/>
</dbReference>
<dbReference type="GO" id="GO:0005829">
    <property type="term" value="C:cytosol"/>
    <property type="evidence" value="ECO:0007669"/>
    <property type="project" value="TreeGrafter"/>
</dbReference>
<dbReference type="Gene3D" id="3.40.190.290">
    <property type="match status" value="1"/>
</dbReference>
<evidence type="ECO:0000256" key="2">
    <source>
        <dbReference type="ARBA" id="ARBA00023015"/>
    </source>
</evidence>
<keyword evidence="4" id="KW-0804">Transcription</keyword>
<dbReference type="SUPFAM" id="SSF53850">
    <property type="entry name" value="Periplasmic binding protein-like II"/>
    <property type="match status" value="1"/>
</dbReference>
<proteinExistence type="inferred from homology"/>
<comment type="caution">
    <text evidence="6">The sequence shown here is derived from an EMBL/GenBank/DDBJ whole genome shotgun (WGS) entry which is preliminary data.</text>
</comment>
<feature type="domain" description="HTH lysR-type" evidence="5">
    <location>
        <begin position="1"/>
        <end position="58"/>
    </location>
</feature>
<dbReference type="GO" id="GO:0003677">
    <property type="term" value="F:DNA binding"/>
    <property type="evidence" value="ECO:0007669"/>
    <property type="project" value="UniProtKB-KW"/>
</dbReference>
<dbReference type="GO" id="GO:0003700">
    <property type="term" value="F:DNA-binding transcription factor activity"/>
    <property type="evidence" value="ECO:0007669"/>
    <property type="project" value="InterPro"/>
</dbReference>
<keyword evidence="2" id="KW-0805">Transcription regulation</keyword>
<dbReference type="InterPro" id="IPR005119">
    <property type="entry name" value="LysR_subst-bd"/>
</dbReference>
<reference evidence="6 7" key="1">
    <citation type="submission" date="2019-11" db="EMBL/GenBank/DDBJ databases">
        <title>Genome sequences of 17 halophilic strains isolated from different environments.</title>
        <authorList>
            <person name="Furrow R.E."/>
        </authorList>
    </citation>
    <scope>NUCLEOTIDE SEQUENCE [LARGE SCALE GENOMIC DNA]</scope>
    <source>
        <strain evidence="6 7">22506_14_FS</strain>
    </source>
</reference>
<dbReference type="FunFam" id="1.10.10.10:FF:000001">
    <property type="entry name" value="LysR family transcriptional regulator"/>
    <property type="match status" value="1"/>
</dbReference>
<dbReference type="CDD" id="cd08438">
    <property type="entry name" value="PBP2_CidR"/>
    <property type="match status" value="1"/>
</dbReference>
<organism evidence="6 7">
    <name type="scientific">Guptibacillus hwajinpoensis</name>
    <dbReference type="NCBI Taxonomy" id="208199"/>
    <lineage>
        <taxon>Bacteria</taxon>
        <taxon>Bacillati</taxon>
        <taxon>Bacillota</taxon>
        <taxon>Bacilli</taxon>
        <taxon>Bacillales</taxon>
        <taxon>Guptibacillaceae</taxon>
        <taxon>Guptibacillus</taxon>
    </lineage>
</organism>
<dbReference type="PROSITE" id="PS50931">
    <property type="entry name" value="HTH_LYSR"/>
    <property type="match status" value="1"/>
</dbReference>
<dbReference type="SUPFAM" id="SSF46785">
    <property type="entry name" value="Winged helix' DNA-binding domain"/>
    <property type="match status" value="1"/>
</dbReference>
<keyword evidence="3" id="KW-0238">DNA-binding</keyword>
<gene>
    <name evidence="6" type="ORF">GLW07_00860</name>
</gene>
<evidence type="ECO:0000256" key="1">
    <source>
        <dbReference type="ARBA" id="ARBA00009437"/>
    </source>
</evidence>
<dbReference type="RefSeq" id="WP_160917827.1">
    <property type="nucleotide sequence ID" value="NZ_WMEY01000001.1"/>
</dbReference>
<comment type="similarity">
    <text evidence="1">Belongs to the LysR transcriptional regulatory family.</text>
</comment>
<evidence type="ECO:0000313" key="7">
    <source>
        <dbReference type="Proteomes" id="UP000447833"/>
    </source>
</evidence>